<dbReference type="Gene3D" id="3.30.200.20">
    <property type="entry name" value="Phosphorylase Kinase, domain 1"/>
    <property type="match status" value="1"/>
</dbReference>
<dbReference type="FunFam" id="3.30.200.20:FF:000148">
    <property type="entry name" value="Serine/threonine-protein kinase RIO1"/>
    <property type="match status" value="1"/>
</dbReference>
<dbReference type="AlphaFoldDB" id="A0A0C2J7C8"/>
<evidence type="ECO:0000256" key="20">
    <source>
        <dbReference type="PIRSR" id="PIRSR038147-2"/>
    </source>
</evidence>
<feature type="binding site" evidence="20">
    <location>
        <position position="163"/>
    </location>
    <ligand>
        <name>ATP</name>
        <dbReference type="ChEBI" id="CHEBI:30616"/>
    </ligand>
</feature>
<keyword evidence="11 20" id="KW-0547">Nucleotide-binding</keyword>
<evidence type="ECO:0000256" key="14">
    <source>
        <dbReference type="ARBA" id="ARBA00022840"/>
    </source>
</evidence>
<dbReference type="OrthoDB" id="205248at2759"/>
<evidence type="ECO:0000313" key="25">
    <source>
        <dbReference type="Proteomes" id="UP000031668"/>
    </source>
</evidence>
<name>A0A0C2J7C8_THEKT</name>
<keyword evidence="15" id="KW-0460">Magnesium</keyword>
<evidence type="ECO:0000256" key="1">
    <source>
        <dbReference type="ARBA" id="ARBA00001946"/>
    </source>
</evidence>
<keyword evidence="12 24" id="KW-0418">Kinase</keyword>
<protein>
    <recommendedName>
        <fullName evidence="5">Serine/threonine-protein kinase RIO1</fullName>
        <ecNumber evidence="4">2.7.11.1</ecNumber>
    </recommendedName>
    <alternativeName>
        <fullName evidence="18">Serine/threonine-protein kinase rio1</fullName>
    </alternativeName>
</protein>
<sequence length="467" mass="54673">MLLEMHCPFDMAEKYEDVEEVNLERYVDRNRVRLTDKSDKQTYDKVINQKVLMILRKLINTGLLSNIDGCVSSGKEANIYHAYMHVGQSAALKIYKTSILDYKNRSRYIEGEFRYRFWNYSRNPRKMVRKWAEKEFRNLSRLSKAGIPCPKPIKLCDNILIMSFLGSDCCPFPKLKDVVNVDFSELFKQCVFLMREMFQTCHLVHGDLSEYNILCDVSGGPTLYIIDVSQSVESYSPRALNFLRQDVGNISAFFRKSCRQVPSMRTIFNFITDFTLNNEELKTIWDRILVDDVGFSDNVFRDSFIPKNLSEVHNAERDIQKCQFGDCDDLLYVPLTGMAEILALHGNKPMLNSFDDPLLVGVRFGKTHYLINAFERNKVRIKVTNNPWIDELTNEPIDEFDSAWEDVDSETATDLKKNIKTKEEIKLERKANKKQVKEENREKRKTKIPKYEKKKDKKRQRKNTSSR</sequence>
<feature type="compositionally biased region" description="Basic and acidic residues" evidence="22">
    <location>
        <begin position="429"/>
        <end position="442"/>
    </location>
</feature>
<dbReference type="SUPFAM" id="SSF56112">
    <property type="entry name" value="Protein kinase-like (PK-like)"/>
    <property type="match status" value="1"/>
</dbReference>
<dbReference type="InterPro" id="IPR018935">
    <property type="entry name" value="RIO_kinase_CS"/>
</dbReference>
<feature type="binding site" evidence="21">
    <location>
        <position position="212"/>
    </location>
    <ligand>
        <name>Mg(2+)</name>
        <dbReference type="ChEBI" id="CHEBI:18420"/>
    </ligand>
</feature>
<feature type="binding site" evidence="20">
    <location>
        <position position="93"/>
    </location>
    <ligand>
        <name>ATP</name>
        <dbReference type="ChEBI" id="CHEBI:30616"/>
    </ligand>
</feature>
<comment type="cofactor">
    <cofactor evidence="1 21">
        <name>Mg(2+)</name>
        <dbReference type="ChEBI" id="CHEBI:18420"/>
    </cofactor>
</comment>
<evidence type="ECO:0000256" key="8">
    <source>
        <dbReference type="ARBA" id="ARBA00022527"/>
    </source>
</evidence>
<evidence type="ECO:0000256" key="18">
    <source>
        <dbReference type="ARBA" id="ARBA00068838"/>
    </source>
</evidence>
<dbReference type="EMBL" id="JWZT01000702">
    <property type="protein sequence ID" value="KII73709.1"/>
    <property type="molecule type" value="Genomic_DNA"/>
</dbReference>
<dbReference type="EC" id="2.7.11.1" evidence="4"/>
<comment type="similarity">
    <text evidence="3">Belongs to the protein kinase superfamily. RIO-type Ser/Thr kinase family.</text>
</comment>
<evidence type="ECO:0000256" key="13">
    <source>
        <dbReference type="ARBA" id="ARBA00022801"/>
    </source>
</evidence>
<evidence type="ECO:0000256" key="12">
    <source>
        <dbReference type="ARBA" id="ARBA00022777"/>
    </source>
</evidence>
<evidence type="ECO:0000256" key="3">
    <source>
        <dbReference type="ARBA" id="ARBA00009196"/>
    </source>
</evidence>
<evidence type="ECO:0000256" key="17">
    <source>
        <dbReference type="ARBA" id="ARBA00048679"/>
    </source>
</evidence>
<evidence type="ECO:0000256" key="11">
    <source>
        <dbReference type="ARBA" id="ARBA00022741"/>
    </source>
</evidence>
<dbReference type="GO" id="GO:0005524">
    <property type="term" value="F:ATP binding"/>
    <property type="evidence" value="ECO:0007669"/>
    <property type="project" value="UniProtKB-KW"/>
</dbReference>
<reference evidence="24 25" key="1">
    <citation type="journal article" date="2014" name="Genome Biol. Evol.">
        <title>The genome of the myxosporean Thelohanellus kitauei shows adaptations to nutrient acquisition within its fish host.</title>
        <authorList>
            <person name="Yang Y."/>
            <person name="Xiong J."/>
            <person name="Zhou Z."/>
            <person name="Huo F."/>
            <person name="Miao W."/>
            <person name="Ran C."/>
            <person name="Liu Y."/>
            <person name="Zhang J."/>
            <person name="Feng J."/>
            <person name="Wang M."/>
            <person name="Wang M."/>
            <person name="Wang L."/>
            <person name="Yao B."/>
        </authorList>
    </citation>
    <scope>NUCLEOTIDE SEQUENCE [LARGE SCALE GENOMIC DNA]</scope>
    <source>
        <strain evidence="24">Wuqing</strain>
    </source>
</reference>
<evidence type="ECO:0000256" key="7">
    <source>
        <dbReference type="ARBA" id="ARBA00022517"/>
    </source>
</evidence>
<comment type="catalytic activity">
    <reaction evidence="17">
        <text>L-seryl-[protein] + ATP = O-phospho-L-seryl-[protein] + ADP + H(+)</text>
        <dbReference type="Rhea" id="RHEA:17989"/>
        <dbReference type="Rhea" id="RHEA-COMP:9863"/>
        <dbReference type="Rhea" id="RHEA-COMP:11604"/>
        <dbReference type="ChEBI" id="CHEBI:15378"/>
        <dbReference type="ChEBI" id="CHEBI:29999"/>
        <dbReference type="ChEBI" id="CHEBI:30616"/>
        <dbReference type="ChEBI" id="CHEBI:83421"/>
        <dbReference type="ChEBI" id="CHEBI:456216"/>
        <dbReference type="EC" id="2.7.11.1"/>
    </reaction>
</comment>
<dbReference type="InterPro" id="IPR017407">
    <property type="entry name" value="Ser/Thr_kinase_Rio1"/>
</dbReference>
<dbReference type="GO" id="GO:0005737">
    <property type="term" value="C:cytoplasm"/>
    <property type="evidence" value="ECO:0007669"/>
    <property type="project" value="UniProtKB-SubCell"/>
</dbReference>
<dbReference type="PANTHER" id="PTHR45723">
    <property type="entry name" value="SERINE/THREONINE-PROTEIN KINASE RIO1"/>
    <property type="match status" value="1"/>
</dbReference>
<evidence type="ECO:0000256" key="15">
    <source>
        <dbReference type="ARBA" id="ARBA00022842"/>
    </source>
</evidence>
<proteinExistence type="inferred from homology"/>
<evidence type="ECO:0000259" key="23">
    <source>
        <dbReference type="SMART" id="SM00090"/>
    </source>
</evidence>
<evidence type="ECO:0000256" key="4">
    <source>
        <dbReference type="ARBA" id="ARBA00012513"/>
    </source>
</evidence>
<feature type="binding site" evidence="20">
    <location>
        <position position="165"/>
    </location>
    <ligand>
        <name>ATP</name>
        <dbReference type="ChEBI" id="CHEBI:30616"/>
    </ligand>
</feature>
<organism evidence="24 25">
    <name type="scientific">Thelohanellus kitauei</name>
    <name type="common">Myxosporean</name>
    <dbReference type="NCBI Taxonomy" id="669202"/>
    <lineage>
        <taxon>Eukaryota</taxon>
        <taxon>Metazoa</taxon>
        <taxon>Cnidaria</taxon>
        <taxon>Myxozoa</taxon>
        <taxon>Myxosporea</taxon>
        <taxon>Bivalvulida</taxon>
        <taxon>Platysporina</taxon>
        <taxon>Myxobolidae</taxon>
        <taxon>Thelohanellus</taxon>
    </lineage>
</organism>
<keyword evidence="6" id="KW-0963">Cytoplasm</keyword>
<feature type="domain" description="RIO kinase" evidence="23">
    <location>
        <begin position="36"/>
        <end position="273"/>
    </location>
</feature>
<dbReference type="InterPro" id="IPR000687">
    <property type="entry name" value="RIO_kinase"/>
</dbReference>
<feature type="active site" description="4-aspartylphosphate intermediate" evidence="19">
    <location>
        <position position="227"/>
    </location>
</feature>
<gene>
    <name evidence="24" type="ORF">RF11_14060</name>
</gene>
<accession>A0A0C2J7C8</accession>
<dbReference type="InterPro" id="IPR011009">
    <property type="entry name" value="Kinase-like_dom_sf"/>
</dbReference>
<evidence type="ECO:0000256" key="21">
    <source>
        <dbReference type="PIRSR" id="PIRSR038147-3"/>
    </source>
</evidence>
<evidence type="ECO:0000256" key="10">
    <source>
        <dbReference type="ARBA" id="ARBA00022723"/>
    </source>
</evidence>
<feature type="region of interest" description="Disordered" evidence="22">
    <location>
        <begin position="429"/>
        <end position="467"/>
    </location>
</feature>
<keyword evidence="10" id="KW-0479">Metal-binding</keyword>
<evidence type="ECO:0000256" key="19">
    <source>
        <dbReference type="PIRSR" id="PIRSR038147-1"/>
    </source>
</evidence>
<evidence type="ECO:0000256" key="16">
    <source>
        <dbReference type="ARBA" id="ARBA00047899"/>
    </source>
</evidence>
<evidence type="ECO:0000256" key="6">
    <source>
        <dbReference type="ARBA" id="ARBA00022490"/>
    </source>
</evidence>
<feature type="compositionally biased region" description="Basic residues" evidence="22">
    <location>
        <begin position="455"/>
        <end position="467"/>
    </location>
</feature>
<dbReference type="OMA" id="LPHNAVN"/>
<dbReference type="Proteomes" id="UP000031668">
    <property type="component" value="Unassembled WGS sequence"/>
</dbReference>
<dbReference type="SMART" id="SM00090">
    <property type="entry name" value="RIO"/>
    <property type="match status" value="1"/>
</dbReference>
<dbReference type="Gene3D" id="1.10.510.10">
    <property type="entry name" value="Transferase(Phosphotransferase) domain 1"/>
    <property type="match status" value="1"/>
</dbReference>
<evidence type="ECO:0000313" key="24">
    <source>
        <dbReference type="EMBL" id="KII73709.1"/>
    </source>
</evidence>
<dbReference type="GO" id="GO:0046872">
    <property type="term" value="F:metal ion binding"/>
    <property type="evidence" value="ECO:0007669"/>
    <property type="project" value="UniProtKB-KW"/>
</dbReference>
<dbReference type="Pfam" id="PF01163">
    <property type="entry name" value="RIO1"/>
    <property type="match status" value="1"/>
</dbReference>
<evidence type="ECO:0000256" key="9">
    <source>
        <dbReference type="ARBA" id="ARBA00022679"/>
    </source>
</evidence>
<evidence type="ECO:0000256" key="2">
    <source>
        <dbReference type="ARBA" id="ARBA00004496"/>
    </source>
</evidence>
<keyword evidence="8" id="KW-0723">Serine/threonine-protein kinase</keyword>
<feature type="active site" description="Proton acceptor" evidence="19">
    <location>
        <position position="207"/>
    </location>
</feature>
<dbReference type="PIRSF" id="PIRSF038147">
    <property type="entry name" value="Ser/Thr_PK_RIO1"/>
    <property type="match status" value="1"/>
</dbReference>
<comment type="catalytic activity">
    <reaction evidence="16">
        <text>L-threonyl-[protein] + ATP = O-phospho-L-threonyl-[protein] + ADP + H(+)</text>
        <dbReference type="Rhea" id="RHEA:46608"/>
        <dbReference type="Rhea" id="RHEA-COMP:11060"/>
        <dbReference type="Rhea" id="RHEA-COMP:11605"/>
        <dbReference type="ChEBI" id="CHEBI:15378"/>
        <dbReference type="ChEBI" id="CHEBI:30013"/>
        <dbReference type="ChEBI" id="CHEBI:30616"/>
        <dbReference type="ChEBI" id="CHEBI:61977"/>
        <dbReference type="ChEBI" id="CHEBI:456216"/>
        <dbReference type="EC" id="2.7.11.1"/>
    </reaction>
</comment>
<keyword evidence="25" id="KW-1185">Reference proteome</keyword>
<dbReference type="GO" id="GO:0004674">
    <property type="term" value="F:protein serine/threonine kinase activity"/>
    <property type="evidence" value="ECO:0007669"/>
    <property type="project" value="UniProtKB-KW"/>
</dbReference>
<keyword evidence="7" id="KW-0690">Ribosome biogenesis</keyword>
<dbReference type="InterPro" id="IPR051272">
    <property type="entry name" value="RIO-type_Ser/Thr_kinase"/>
</dbReference>
<evidence type="ECO:0000256" key="22">
    <source>
        <dbReference type="SAM" id="MobiDB-lite"/>
    </source>
</evidence>
<dbReference type="GO" id="GO:0042254">
    <property type="term" value="P:ribosome biogenesis"/>
    <property type="evidence" value="ECO:0007669"/>
    <property type="project" value="UniProtKB-KW"/>
</dbReference>
<comment type="subcellular location">
    <subcellularLocation>
        <location evidence="2">Cytoplasm</location>
    </subcellularLocation>
</comment>
<dbReference type="PROSITE" id="PS01245">
    <property type="entry name" value="RIO1"/>
    <property type="match status" value="1"/>
</dbReference>
<keyword evidence="13" id="KW-0378">Hydrolase</keyword>
<keyword evidence="14 20" id="KW-0067">ATP-binding</keyword>
<evidence type="ECO:0000256" key="5">
    <source>
        <dbReference type="ARBA" id="ARBA00016038"/>
    </source>
</evidence>
<feature type="binding site" evidence="21">
    <location>
        <position position="227"/>
    </location>
    <ligand>
        <name>Mg(2+)</name>
        <dbReference type="ChEBI" id="CHEBI:18420"/>
    </ligand>
</feature>
<comment type="caution">
    <text evidence="24">The sequence shown here is derived from an EMBL/GenBank/DDBJ whole genome shotgun (WGS) entry which is preliminary data.</text>
</comment>
<dbReference type="GO" id="GO:0016787">
    <property type="term" value="F:hydrolase activity"/>
    <property type="evidence" value="ECO:0007669"/>
    <property type="project" value="UniProtKB-KW"/>
</dbReference>
<dbReference type="InterPro" id="IPR018934">
    <property type="entry name" value="RIO_dom"/>
</dbReference>
<keyword evidence="9" id="KW-0808">Transferase</keyword>